<evidence type="ECO:0000259" key="4">
    <source>
        <dbReference type="Pfam" id="PF25021"/>
    </source>
</evidence>
<dbReference type="AlphaFoldDB" id="A0A6J6CAL0"/>
<dbReference type="Gene3D" id="2.120.10.30">
    <property type="entry name" value="TolB, C-terminal domain"/>
    <property type="match status" value="3"/>
</dbReference>
<evidence type="ECO:0000256" key="3">
    <source>
        <dbReference type="ARBA" id="ARBA00023157"/>
    </source>
</evidence>
<protein>
    <submittedName>
        <fullName evidence="5">Unannotated protein</fullName>
    </submittedName>
</protein>
<dbReference type="InterPro" id="IPR011042">
    <property type="entry name" value="6-blade_b-propeller_TolB-like"/>
</dbReference>
<keyword evidence="2" id="KW-0677">Repeat</keyword>
<reference evidence="5" key="1">
    <citation type="submission" date="2020-05" db="EMBL/GenBank/DDBJ databases">
        <authorList>
            <person name="Chiriac C."/>
            <person name="Salcher M."/>
            <person name="Ghai R."/>
            <person name="Kavagutti S V."/>
        </authorList>
    </citation>
    <scope>NUCLEOTIDE SEQUENCE</scope>
</reference>
<sequence length="734" mass="73870">MRALVRIVAIVTIGAAVSLAVPTASADPGDMWTIAGGGAVDPVLASTPSGDGGPAVAANLVAPSGVAVDSDGSVVVADTATHVIRRIGTDGVIRHVAGSTVGYSGDGGPAASARLHTPGDVEIDPSGGFVFVDEGNARIRKVWPNGTITTIAGNGSIGSRFGDGVPATAVPVNATRITFAPDGRLYLTESQRVSVIEPGGTISTVASGFSYSGDLEVDSMNRVYVANGTSVWRLDGGGTRTLVAGLGVPGTTADGVPATSATLTTALGLALAPNGDLYVGDLADGRIRRISGGVIDTVAGGGAAGVTAAGCTSARSSERVQTAWLAATSTSLVFSGDQRVRVIALDGRECPSITSVTPTRVLETRASEGQIGYQGPSPSRGQVVRLSFTGSSLVPATAQAVALNVTVTGALADGYVTVWPCESTMPTASNVNVTRGGTAANAALVKLGPSRELCFFVQAGGDVLADLTGFVGVTVPYQALVPFRALETRSDVGRINYQGDKPAEGQTVRVSLSGFGIGANRVSPFASALVLNVTATEATADGFVTVWSCEGTRPTASNINLVRGGTVGRMVVTELGTATTAFGTAREICIFTQSGTHLAVDVLGVFMPDAPFAPLAPNRLLETRADVGQIGYAGARPVAGQVVEIDVVGRSAGAVTPDARAVVLSVTATNPVAAGFVTVWPCGAPRPRASSLNLSGPGDTQSNAVVVGLGTNGRVCVFTQSGTDLIADLNGAFP</sequence>
<dbReference type="EMBL" id="CAEZSR010000020">
    <property type="protein sequence ID" value="CAB4548380.1"/>
    <property type="molecule type" value="Genomic_DNA"/>
</dbReference>
<dbReference type="PANTHER" id="PTHR11219">
    <property type="entry name" value="TENEURIN AND N-ACETYLGLUCOSAMINE-1-PHOSPHODIESTER ALPHA-N-ACETYLGLUCOSAMINIDASE"/>
    <property type="match status" value="1"/>
</dbReference>
<dbReference type="InterPro" id="IPR056822">
    <property type="entry name" value="TEN_NHL"/>
</dbReference>
<dbReference type="PANTHER" id="PTHR11219:SF69">
    <property type="entry name" value="TENEURIN-A"/>
    <property type="match status" value="1"/>
</dbReference>
<evidence type="ECO:0000313" key="5">
    <source>
        <dbReference type="EMBL" id="CAB4548380.1"/>
    </source>
</evidence>
<name>A0A6J6CAL0_9ZZZZ</name>
<accession>A0A6J6CAL0</accession>
<evidence type="ECO:0000256" key="1">
    <source>
        <dbReference type="ARBA" id="ARBA00022536"/>
    </source>
</evidence>
<evidence type="ECO:0000256" key="2">
    <source>
        <dbReference type="ARBA" id="ARBA00022737"/>
    </source>
</evidence>
<dbReference type="Pfam" id="PF25021">
    <property type="entry name" value="TEN_NHL"/>
    <property type="match status" value="1"/>
</dbReference>
<feature type="domain" description="Teneurin NHL" evidence="4">
    <location>
        <begin position="34"/>
        <end position="100"/>
    </location>
</feature>
<dbReference type="InterPro" id="IPR051216">
    <property type="entry name" value="Teneurin"/>
</dbReference>
<keyword evidence="3" id="KW-1015">Disulfide bond</keyword>
<organism evidence="5">
    <name type="scientific">freshwater metagenome</name>
    <dbReference type="NCBI Taxonomy" id="449393"/>
    <lineage>
        <taxon>unclassified sequences</taxon>
        <taxon>metagenomes</taxon>
        <taxon>ecological metagenomes</taxon>
    </lineage>
</organism>
<keyword evidence="1" id="KW-0245">EGF-like domain</keyword>
<gene>
    <name evidence="5" type="ORF">UFOPK1493_00856</name>
</gene>
<dbReference type="SUPFAM" id="SSF63829">
    <property type="entry name" value="Calcium-dependent phosphotriesterase"/>
    <property type="match status" value="1"/>
</dbReference>
<proteinExistence type="predicted"/>